<evidence type="ECO:0000259" key="1">
    <source>
        <dbReference type="SMART" id="SM00849"/>
    </source>
</evidence>
<dbReference type="AlphaFoldDB" id="A0A2U9IH43"/>
<dbReference type="InterPro" id="IPR036866">
    <property type="entry name" value="RibonucZ/Hydroxyglut_hydro"/>
</dbReference>
<dbReference type="GeneID" id="36833074"/>
<dbReference type="OrthoDB" id="197151at2157"/>
<protein>
    <submittedName>
        <fullName evidence="2">MBL fold metallo-hydrolase</fullName>
    </submittedName>
</protein>
<accession>A0A2U9IH43</accession>
<dbReference type="EMBL" id="CP029289">
    <property type="protein sequence ID" value="AWR95363.1"/>
    <property type="molecule type" value="Genomic_DNA"/>
</dbReference>
<dbReference type="RefSeq" id="WP_110271241.1">
    <property type="nucleotide sequence ID" value="NZ_CP029289.2"/>
</dbReference>
<feature type="domain" description="Metallo-beta-lactamase" evidence="1">
    <location>
        <begin position="10"/>
        <end position="193"/>
    </location>
</feature>
<dbReference type="KEGG" id="abri:DFR85_12920"/>
<dbReference type="GO" id="GO:0016787">
    <property type="term" value="F:hydrolase activity"/>
    <property type="evidence" value="ECO:0007669"/>
    <property type="project" value="UniProtKB-KW"/>
</dbReference>
<dbReference type="PANTHER" id="PTHR42951:SF18">
    <property type="entry name" value="METALLO-HYDROLASE MJ0296-RELATED"/>
    <property type="match status" value="1"/>
</dbReference>
<dbReference type="PANTHER" id="PTHR42951">
    <property type="entry name" value="METALLO-BETA-LACTAMASE DOMAIN-CONTAINING"/>
    <property type="match status" value="1"/>
</dbReference>
<dbReference type="InterPro" id="IPR050855">
    <property type="entry name" value="NDM-1-like"/>
</dbReference>
<sequence length="200" mass="22438">MKVYEINLTLVKSFLIEGKEDILIDSGTPGSGKKIISRLKELGKDPNKISYVIFTHSHEDHIGGASELGEKKFFIHQNGLDYLKEGKIRKPQIHSPIKILFKIASPFLMKPFKGVNGEAIKEGEFLQGIEIIYTPGHTDDSISIYLPEINSIIVGDTLGGKLKPPSIYENYDELQKSIEKIKELKPKNIYVSHGKSFISQ</sequence>
<gene>
    <name evidence="2" type="ORF">DFR85_12920</name>
</gene>
<organism evidence="2 3">
    <name type="scientific">Acidianus brierleyi</name>
    <dbReference type="NCBI Taxonomy" id="41673"/>
    <lineage>
        <taxon>Archaea</taxon>
        <taxon>Thermoproteota</taxon>
        <taxon>Thermoprotei</taxon>
        <taxon>Sulfolobales</taxon>
        <taxon>Sulfolobaceae</taxon>
        <taxon>Acidianus</taxon>
    </lineage>
</organism>
<reference evidence="2 3" key="1">
    <citation type="submission" date="2018-05" db="EMBL/GenBank/DDBJ databases">
        <title>Complete Genome Sequences of Extremely Thermoacidophilic, Metal-Mobilizing Type-Strain Members of the Archaeal Family Sulfolobaceae: Acidianus brierleyi DSM-1651T, Acidianus sulfidivorans DSM-18786T, Metallosphaera hakonensis DSM-7519T, and Metallosphaera prunae DSM-10039T.</title>
        <authorList>
            <person name="Counts J.A."/>
            <person name="Kelly R.M."/>
        </authorList>
    </citation>
    <scope>NUCLEOTIDE SEQUENCE [LARGE SCALE GENOMIC DNA]</scope>
    <source>
        <strain evidence="2 3">DSM 1651</strain>
    </source>
</reference>
<dbReference type="SMART" id="SM00849">
    <property type="entry name" value="Lactamase_B"/>
    <property type="match status" value="1"/>
</dbReference>
<keyword evidence="2" id="KW-0378">Hydrolase</keyword>
<dbReference type="Gene3D" id="3.60.15.10">
    <property type="entry name" value="Ribonuclease Z/Hydroxyacylglutathione hydrolase-like"/>
    <property type="match status" value="1"/>
</dbReference>
<dbReference type="CDD" id="cd07721">
    <property type="entry name" value="yflN-like_MBL-fold"/>
    <property type="match status" value="1"/>
</dbReference>
<proteinExistence type="predicted"/>
<dbReference type="SUPFAM" id="SSF56281">
    <property type="entry name" value="Metallo-hydrolase/oxidoreductase"/>
    <property type="match status" value="1"/>
</dbReference>
<name>A0A2U9IH43_9CREN</name>
<dbReference type="InterPro" id="IPR001279">
    <property type="entry name" value="Metallo-B-lactamas"/>
</dbReference>
<keyword evidence="3" id="KW-1185">Reference proteome</keyword>
<dbReference type="Proteomes" id="UP000248044">
    <property type="component" value="Chromosome"/>
</dbReference>
<evidence type="ECO:0000313" key="3">
    <source>
        <dbReference type="Proteomes" id="UP000248044"/>
    </source>
</evidence>
<dbReference type="Pfam" id="PF00753">
    <property type="entry name" value="Lactamase_B"/>
    <property type="match status" value="1"/>
</dbReference>
<evidence type="ECO:0000313" key="2">
    <source>
        <dbReference type="EMBL" id="AWR95363.1"/>
    </source>
</evidence>